<dbReference type="Pfam" id="PF10128">
    <property type="entry name" value="OpcA_G6PD_assem"/>
    <property type="match status" value="1"/>
</dbReference>
<accession>A0A0L0KJS5</accession>
<comment type="caution">
    <text evidence="4">The sequence shown here is derived from an EMBL/GenBank/DDBJ whole genome shotgun (WGS) entry which is preliminary data.</text>
</comment>
<name>A0A0L0KJS5_9ACTN</name>
<feature type="compositionally biased region" description="Gly residues" evidence="1">
    <location>
        <begin position="338"/>
        <end position="350"/>
    </location>
</feature>
<dbReference type="InterPro" id="IPR046801">
    <property type="entry name" value="OpcA_G6PD_N"/>
</dbReference>
<organism evidence="4 5">
    <name type="scientific">Streptomyces acidiscabies</name>
    <dbReference type="NCBI Taxonomy" id="42234"/>
    <lineage>
        <taxon>Bacteria</taxon>
        <taxon>Bacillati</taxon>
        <taxon>Actinomycetota</taxon>
        <taxon>Actinomycetes</taxon>
        <taxon>Kitasatosporales</taxon>
        <taxon>Streptomycetaceae</taxon>
        <taxon>Streptomyces</taxon>
    </lineage>
</organism>
<evidence type="ECO:0000259" key="2">
    <source>
        <dbReference type="Pfam" id="PF10128"/>
    </source>
</evidence>
<dbReference type="EMBL" id="JPPY01000044">
    <property type="protein sequence ID" value="KND38517.1"/>
    <property type="molecule type" value="Genomic_DNA"/>
</dbReference>
<feature type="compositionally biased region" description="Low complexity" evidence="1">
    <location>
        <begin position="454"/>
        <end position="463"/>
    </location>
</feature>
<dbReference type="AlphaFoldDB" id="A0A0L0KJS5"/>
<feature type="domain" description="Glucose-6-phosphate dehydrogenase assembly protein OpcA N-terminal" evidence="2">
    <location>
        <begin position="52"/>
        <end position="165"/>
    </location>
</feature>
<evidence type="ECO:0000313" key="5">
    <source>
        <dbReference type="Proteomes" id="UP000037151"/>
    </source>
</evidence>
<feature type="compositionally biased region" description="Gly residues" evidence="1">
    <location>
        <begin position="480"/>
        <end position="491"/>
    </location>
</feature>
<protein>
    <recommendedName>
        <fullName evidence="6">Glucose-6-phosphate dehydrogenase subunit</fullName>
    </recommendedName>
</protein>
<proteinExistence type="predicted"/>
<sequence>MKIDLTDTTAGKINKALIKGRREIGTPAVGMVLTMVLVTDEENAYDALKAAGDASREHPSRTLVVIRRVSRSPRDRTQSRIDAEILLGADAGTGETVVLRLHGEVSDHAQSVVLPLLLPDAPVVVWWPVTAPADPANDPLGALAQRRVTDAYAAEQPVRELTARAKSYAPGDTDLSWTRITPWRSMLAAALDQVTCEVTAVEVEGEEFNPSCELLAMWLADRLDVPVRRTLSAGPGLTAVRLSTDVGPIALDRSDGSVATLSIQGQPDRAVALKRRDTVDLIAEELRRLDPDDTYASALRFGVERLNSSVSRAFPAPVTRKADGGSVEGSVATLTPGAGSGSGSTPGSGSGTASTPGTGSSSASGRASASAPGSLSGSAAASASGSTPSAASGSAAVPASGAAPGAVSGTASASTPGSRSDSAAASALRPAVGSTPGSPSGSASPSVPAPSSPPASALADPVAIPKTDSSVEGARKSGAAGAGEPAGGGGTPSAPPAAAQAPVLPAEAPQPVRKAISP</sequence>
<dbReference type="PANTHER" id="PTHR38658:SF1">
    <property type="entry name" value="OXPP CYCLE PROTEIN OPCA-RELATED"/>
    <property type="match status" value="1"/>
</dbReference>
<gene>
    <name evidence="4" type="ORF">IQ63_07755</name>
</gene>
<evidence type="ECO:0008006" key="6">
    <source>
        <dbReference type="Google" id="ProtNLM"/>
    </source>
</evidence>
<feature type="region of interest" description="Disordered" evidence="1">
    <location>
        <begin position="317"/>
        <end position="518"/>
    </location>
</feature>
<evidence type="ECO:0000313" key="4">
    <source>
        <dbReference type="EMBL" id="KND38517.1"/>
    </source>
</evidence>
<dbReference type="PATRIC" id="fig|42234.21.peg.1599"/>
<dbReference type="NCBIfam" id="TIGR00534">
    <property type="entry name" value="OpcA"/>
    <property type="match status" value="1"/>
</dbReference>
<feature type="domain" description="Glucose-6-phosphate dehydrogenase assembly protein OpcA C-terminal" evidence="3">
    <location>
        <begin position="170"/>
        <end position="299"/>
    </location>
</feature>
<evidence type="ECO:0000259" key="3">
    <source>
        <dbReference type="Pfam" id="PF20171"/>
    </source>
</evidence>
<reference evidence="5" key="1">
    <citation type="submission" date="2014-07" db="EMBL/GenBank/DDBJ databases">
        <title>Genome sequencing of plant-pathogenic Streptomyces species.</title>
        <authorList>
            <person name="Harrison J."/>
            <person name="Sapp M."/>
            <person name="Thwaites R."/>
            <person name="Studholme D.J."/>
        </authorList>
    </citation>
    <scope>NUCLEOTIDE SEQUENCE [LARGE SCALE GENOMIC DNA]</scope>
    <source>
        <strain evidence="5">NCPPB 4445</strain>
    </source>
</reference>
<feature type="compositionally biased region" description="Low complexity" evidence="1">
    <location>
        <begin position="496"/>
        <end position="512"/>
    </location>
</feature>
<evidence type="ECO:0000256" key="1">
    <source>
        <dbReference type="SAM" id="MobiDB-lite"/>
    </source>
</evidence>
<dbReference type="InterPro" id="IPR004555">
    <property type="entry name" value="G6PDH_assembly_OpcA"/>
</dbReference>
<dbReference type="InterPro" id="IPR046802">
    <property type="entry name" value="OpcA_G6PD_C"/>
</dbReference>
<feature type="compositionally biased region" description="Low complexity" evidence="1">
    <location>
        <begin position="351"/>
        <end position="446"/>
    </location>
</feature>
<dbReference type="Pfam" id="PF20171">
    <property type="entry name" value="OpcA_G6PD_C"/>
    <property type="match status" value="1"/>
</dbReference>
<dbReference type="Proteomes" id="UP000037151">
    <property type="component" value="Unassembled WGS sequence"/>
</dbReference>
<dbReference type="PANTHER" id="PTHR38658">
    <property type="entry name" value="OXPP CYCLE PROTEIN OPCA-RELATED"/>
    <property type="match status" value="1"/>
</dbReference>
<dbReference type="OrthoDB" id="128564at2"/>